<accession>A0A0L1MJG4</accession>
<protein>
    <recommendedName>
        <fullName evidence="3">Toxin-antitoxin system YwqK family antitoxin</fullName>
    </recommendedName>
</protein>
<organism evidence="1 2">
    <name type="scientific">Pseudomonas syringae</name>
    <dbReference type="NCBI Taxonomy" id="317"/>
    <lineage>
        <taxon>Bacteria</taxon>
        <taxon>Pseudomonadati</taxon>
        <taxon>Pseudomonadota</taxon>
        <taxon>Gammaproteobacteria</taxon>
        <taxon>Pseudomonadales</taxon>
        <taxon>Pseudomonadaceae</taxon>
        <taxon>Pseudomonas</taxon>
    </lineage>
</organism>
<dbReference type="EMBL" id="LFQK01000011">
    <property type="protein sequence ID" value="KNH28625.1"/>
    <property type="molecule type" value="Genomic_DNA"/>
</dbReference>
<evidence type="ECO:0008006" key="3">
    <source>
        <dbReference type="Google" id="ProtNLM"/>
    </source>
</evidence>
<gene>
    <name evidence="1" type="ORF">ACS77_06455</name>
</gene>
<dbReference type="PATRIC" id="fig|317.197.peg.391"/>
<dbReference type="OrthoDB" id="6588791at2"/>
<name>A0A0L1MJG4_PSESX</name>
<sequence>MAITLLDLQQNDKQLKGRLLDGQLDGALHIKDDGRAQADLHYSQGELQGTTLLYHPNGKVSAQLPFVRDKLQGIASFYAPQGWLQRKATYRRGLLHGEALNYFPDGQLAEAELYRDGVRDGRYQRFHPNGKTAVEARYLNGQLLEPEQGFAADGRPLDAEGKPISRVRWWFRRWGDPAEA</sequence>
<dbReference type="Proteomes" id="UP000036955">
    <property type="component" value="Unassembled WGS sequence"/>
</dbReference>
<comment type="caution">
    <text evidence="1">The sequence shown here is derived from an EMBL/GenBank/DDBJ whole genome shotgun (WGS) entry which is preliminary data.</text>
</comment>
<evidence type="ECO:0000313" key="1">
    <source>
        <dbReference type="EMBL" id="KNH28625.1"/>
    </source>
</evidence>
<dbReference type="InterPro" id="IPR011652">
    <property type="entry name" value="MORN_2"/>
</dbReference>
<proteinExistence type="predicted"/>
<dbReference type="Pfam" id="PF07661">
    <property type="entry name" value="MORN_2"/>
    <property type="match status" value="4"/>
</dbReference>
<dbReference type="SUPFAM" id="SSF82185">
    <property type="entry name" value="Histone H3 K4-specific methyltransferase SET7/9 N-terminal domain"/>
    <property type="match status" value="1"/>
</dbReference>
<evidence type="ECO:0000313" key="2">
    <source>
        <dbReference type="Proteomes" id="UP000036955"/>
    </source>
</evidence>
<dbReference type="Gene3D" id="3.90.930.1">
    <property type="match status" value="1"/>
</dbReference>
<dbReference type="AlphaFoldDB" id="A0A0L1MJG4"/>
<reference evidence="1 2" key="1">
    <citation type="submission" date="2015-06" db="EMBL/GenBank/DDBJ databases">
        <authorList>
            <person name="Hoefler B.C."/>
            <person name="Straight P.D."/>
        </authorList>
    </citation>
    <scope>NUCLEOTIDE SEQUENCE [LARGE SCALE GENOMIC DNA]</scope>
    <source>
        <strain evidence="1 2">Riq4</strain>
    </source>
</reference>